<feature type="domain" description="HTH bat-type" evidence="1">
    <location>
        <begin position="178"/>
        <end position="229"/>
    </location>
</feature>
<accession>A8MCV8</accession>
<sequence length="239" mass="27609">MDYLLDFGKMSFKYIEFDYVHETDWTAKATFDGYEYNVVESYVDGLKNHVYEFAVLKVKDKLSLRKLFNILSNDPSVDELVKFKPMNKGYPKRIGIVIKSRLSNSTRYKARLFDGIEVKDYITNGVENWGFLFPVNVNLDLLFNGLKINGKIINVRSRNVNINDVLSLVISNKITSVLTKAELDTLYKVYKLGFFNEPREASLRTLAKELDLSTSTISHQLRSSIRKILNAIFSNNEYI</sequence>
<dbReference type="InterPro" id="IPR007050">
    <property type="entry name" value="HTH_bacterioopsin"/>
</dbReference>
<dbReference type="EMBL" id="CP000852">
    <property type="protein sequence ID" value="ABW01614.1"/>
    <property type="molecule type" value="Genomic_DNA"/>
</dbReference>
<dbReference type="Pfam" id="PF04967">
    <property type="entry name" value="HTH_10"/>
    <property type="match status" value="1"/>
</dbReference>
<dbReference type="PANTHER" id="PTHR34236">
    <property type="entry name" value="DIMETHYL SULFOXIDE REDUCTASE TRANSCRIPTIONAL ACTIVATOR"/>
    <property type="match status" value="1"/>
</dbReference>
<dbReference type="KEGG" id="cma:Cmaq_0779"/>
<dbReference type="HOGENOM" id="CLU_104910_0_0_2"/>
<dbReference type="OrthoDB" id="194393at2157"/>
<protein>
    <submittedName>
        <fullName evidence="2">Bacterio-opsin activator HTH domain protein</fullName>
    </submittedName>
</protein>
<proteinExistence type="predicted"/>
<evidence type="ECO:0000313" key="3">
    <source>
        <dbReference type="Proteomes" id="UP000001137"/>
    </source>
</evidence>
<dbReference type="PANTHER" id="PTHR34236:SF1">
    <property type="entry name" value="DIMETHYL SULFOXIDE REDUCTASE TRANSCRIPTIONAL ACTIVATOR"/>
    <property type="match status" value="1"/>
</dbReference>
<dbReference type="RefSeq" id="WP_012185833.1">
    <property type="nucleotide sequence ID" value="NC_009954.1"/>
</dbReference>
<evidence type="ECO:0000313" key="2">
    <source>
        <dbReference type="EMBL" id="ABW01614.1"/>
    </source>
</evidence>
<reference evidence="2 3" key="1">
    <citation type="submission" date="2007-10" db="EMBL/GenBank/DDBJ databases">
        <title>Complete sequence of Caldivirga maquilingensis IC-167.</title>
        <authorList>
            <consortium name="US DOE Joint Genome Institute"/>
            <person name="Copeland A."/>
            <person name="Lucas S."/>
            <person name="Lapidus A."/>
            <person name="Barry K."/>
            <person name="Glavina del Rio T."/>
            <person name="Dalin E."/>
            <person name="Tice H."/>
            <person name="Pitluck S."/>
            <person name="Saunders E."/>
            <person name="Brettin T."/>
            <person name="Bruce D."/>
            <person name="Detter J.C."/>
            <person name="Han C."/>
            <person name="Schmutz J."/>
            <person name="Larimer F."/>
            <person name="Land M."/>
            <person name="Hauser L."/>
            <person name="Kyrpides N."/>
            <person name="Ivanova N."/>
            <person name="Biddle J.F."/>
            <person name="Zhang Z."/>
            <person name="Fitz-Gibbon S.T."/>
            <person name="Lowe T.M."/>
            <person name="Saltikov C."/>
            <person name="House C.H."/>
            <person name="Richardson P."/>
        </authorList>
    </citation>
    <scope>NUCLEOTIDE SEQUENCE [LARGE SCALE GENOMIC DNA]</scope>
    <source>
        <strain evidence="3">ATCC 700844 / DSM 13496 / JCM 10307 / IC-167</strain>
    </source>
</reference>
<keyword evidence="3" id="KW-1185">Reference proteome</keyword>
<dbReference type="AlphaFoldDB" id="A8MCV8"/>
<dbReference type="GeneID" id="5708535"/>
<organism evidence="2 3">
    <name type="scientific">Caldivirga maquilingensis (strain ATCC 700844 / DSM 13496 / JCM 10307 / IC-167)</name>
    <dbReference type="NCBI Taxonomy" id="397948"/>
    <lineage>
        <taxon>Archaea</taxon>
        <taxon>Thermoproteota</taxon>
        <taxon>Thermoprotei</taxon>
        <taxon>Thermoproteales</taxon>
        <taxon>Thermoproteaceae</taxon>
        <taxon>Caldivirga</taxon>
    </lineage>
</organism>
<gene>
    <name evidence="2" type="ordered locus">Cmaq_0779</name>
</gene>
<name>A8MCV8_CALMQ</name>
<dbReference type="Proteomes" id="UP000001137">
    <property type="component" value="Chromosome"/>
</dbReference>
<dbReference type="eggNOG" id="arCOG02272">
    <property type="taxonomic scope" value="Archaea"/>
</dbReference>
<evidence type="ECO:0000259" key="1">
    <source>
        <dbReference type="Pfam" id="PF04967"/>
    </source>
</evidence>